<reference evidence="1" key="1">
    <citation type="submission" date="2014-11" db="EMBL/GenBank/DDBJ databases">
        <authorList>
            <person name="Amaro Gonzalez C."/>
        </authorList>
    </citation>
    <scope>NUCLEOTIDE SEQUENCE</scope>
</reference>
<accession>A0A0E9XBD0</accession>
<name>A0A0E9XBD0_ANGAN</name>
<evidence type="ECO:0000313" key="1">
    <source>
        <dbReference type="EMBL" id="JAH99150.1"/>
    </source>
</evidence>
<dbReference type="AlphaFoldDB" id="A0A0E9XBD0"/>
<reference evidence="1" key="2">
    <citation type="journal article" date="2015" name="Fish Shellfish Immunol.">
        <title>Early steps in the European eel (Anguilla anguilla)-Vibrio vulnificus interaction in the gills: Role of the RtxA13 toxin.</title>
        <authorList>
            <person name="Callol A."/>
            <person name="Pajuelo D."/>
            <person name="Ebbesson L."/>
            <person name="Teles M."/>
            <person name="MacKenzie S."/>
            <person name="Amaro C."/>
        </authorList>
    </citation>
    <scope>NUCLEOTIDE SEQUENCE</scope>
</reference>
<proteinExistence type="predicted"/>
<organism evidence="1">
    <name type="scientific">Anguilla anguilla</name>
    <name type="common">European freshwater eel</name>
    <name type="synonym">Muraena anguilla</name>
    <dbReference type="NCBI Taxonomy" id="7936"/>
    <lineage>
        <taxon>Eukaryota</taxon>
        <taxon>Metazoa</taxon>
        <taxon>Chordata</taxon>
        <taxon>Craniata</taxon>
        <taxon>Vertebrata</taxon>
        <taxon>Euteleostomi</taxon>
        <taxon>Actinopterygii</taxon>
        <taxon>Neopterygii</taxon>
        <taxon>Teleostei</taxon>
        <taxon>Anguilliformes</taxon>
        <taxon>Anguillidae</taxon>
        <taxon>Anguilla</taxon>
    </lineage>
</organism>
<dbReference type="EMBL" id="GBXM01009427">
    <property type="protein sequence ID" value="JAH99150.1"/>
    <property type="molecule type" value="Transcribed_RNA"/>
</dbReference>
<protein>
    <submittedName>
        <fullName evidence="1">Uncharacterized protein</fullName>
    </submittedName>
</protein>
<sequence length="47" mass="5295">MEISNPATRGLPVRFSGTEVSRRLKTVNHLADTQPRLTVDTLCTKQR</sequence>